<dbReference type="KEGG" id="vbr:A6E01_17350"/>
<evidence type="ECO:0000313" key="2">
    <source>
        <dbReference type="Proteomes" id="UP000092018"/>
    </source>
</evidence>
<evidence type="ECO:0000313" key="1">
    <source>
        <dbReference type="EMBL" id="ANO34946.1"/>
    </source>
</evidence>
<dbReference type="EMBL" id="CP016178">
    <property type="protein sequence ID" value="ANO34946.1"/>
    <property type="molecule type" value="Genomic_DNA"/>
</dbReference>
<dbReference type="Proteomes" id="UP000092018">
    <property type="component" value="Chromosome 2"/>
</dbReference>
<sequence>MTLFNLPPTNLAARNNWESFLTILPMYTPLKGDLLASAALDLSIGPKPLISRLSEQNTLGVHTLSQQEALMTTADKLWHSWKSDPTVRVALAQYAEVCLHQSGDLLNDMALHYKVRGFGLLKYYFCAVQMGVFDDKSELWERHCILARYRIWGEHLNFSYFKMEFKYNLAGTRLQ</sequence>
<organism evidence="1 2">
    <name type="scientific">Vibrio breoganii</name>
    <dbReference type="NCBI Taxonomy" id="553239"/>
    <lineage>
        <taxon>Bacteria</taxon>
        <taxon>Pseudomonadati</taxon>
        <taxon>Pseudomonadota</taxon>
        <taxon>Gammaproteobacteria</taxon>
        <taxon>Vibrionales</taxon>
        <taxon>Vibrionaceae</taxon>
        <taxon>Vibrio</taxon>
    </lineage>
</organism>
<protein>
    <submittedName>
        <fullName evidence="1">Uncharacterized protein</fullName>
    </submittedName>
</protein>
<gene>
    <name evidence="1" type="ORF">A6E01_17350</name>
</gene>
<proteinExistence type="predicted"/>
<dbReference type="AlphaFoldDB" id="A0AAN0XYE6"/>
<accession>A0AAN0XYE6</accession>
<reference evidence="1 2" key="1">
    <citation type="submission" date="2016-06" db="EMBL/GenBank/DDBJ databases">
        <title>Adaptive Radiation by Waves of Gene Transfer Leads to Fine-Scale Resource Partitioning in Marine Microbes.</title>
        <authorList>
            <person name="Hehemann J.-H."/>
            <person name="Arevalo P."/>
            <person name="Datta M.S."/>
            <person name="Yu X."/>
            <person name="Corzett C."/>
            <person name="Henschel A."/>
            <person name="Preheim S.P."/>
            <person name="Timberlake S."/>
            <person name="Alm E.J."/>
            <person name="Polz M.F."/>
        </authorList>
    </citation>
    <scope>NUCLEOTIDE SEQUENCE [LARGE SCALE GENOMIC DNA]</scope>
    <source>
        <strain evidence="1 2">FF50</strain>
    </source>
</reference>
<name>A0AAN0XYE6_9VIBR</name>
<dbReference type="RefSeq" id="WP_065210840.1">
    <property type="nucleotide sequence ID" value="NZ_CP016178.1"/>
</dbReference>